<dbReference type="PROSITE" id="PS51662">
    <property type="entry name" value="BP_PHYTASE"/>
    <property type="match status" value="1"/>
</dbReference>
<dbReference type="InterPro" id="IPR036116">
    <property type="entry name" value="FN3_sf"/>
</dbReference>
<evidence type="ECO:0000313" key="4">
    <source>
        <dbReference type="Proteomes" id="UP000774935"/>
    </source>
</evidence>
<dbReference type="InterPro" id="IPR026444">
    <property type="entry name" value="Secre_tail"/>
</dbReference>
<dbReference type="SUPFAM" id="SSF50956">
    <property type="entry name" value="Thermostable phytase (3-phytase)"/>
    <property type="match status" value="1"/>
</dbReference>
<dbReference type="Gene3D" id="2.120.10.30">
    <property type="entry name" value="TolB, C-terminal domain"/>
    <property type="match status" value="1"/>
</dbReference>
<dbReference type="Gene3D" id="2.60.40.10">
    <property type="entry name" value="Immunoglobulins"/>
    <property type="match status" value="1"/>
</dbReference>
<gene>
    <name evidence="3" type="ORF">KYK27_08110</name>
</gene>
<feature type="domain" description="BPP" evidence="2">
    <location>
        <begin position="30"/>
        <end position="361"/>
    </location>
</feature>
<accession>A0ABS6XAI8</accession>
<proteinExistence type="predicted"/>
<evidence type="ECO:0000313" key="3">
    <source>
        <dbReference type="EMBL" id="MBW3365003.1"/>
    </source>
</evidence>
<dbReference type="Pfam" id="PF02333">
    <property type="entry name" value="Phytase"/>
    <property type="match status" value="1"/>
</dbReference>
<dbReference type="SUPFAM" id="SSF49265">
    <property type="entry name" value="Fibronectin type III"/>
    <property type="match status" value="1"/>
</dbReference>
<protein>
    <submittedName>
        <fullName evidence="3">Phytase</fullName>
    </submittedName>
</protein>
<name>A0ABS6XAI8_9BACT</name>
<dbReference type="InterPro" id="IPR003961">
    <property type="entry name" value="FN3_dom"/>
</dbReference>
<evidence type="ECO:0000259" key="1">
    <source>
        <dbReference type="PROSITE" id="PS50853"/>
    </source>
</evidence>
<reference evidence="3 4" key="1">
    <citation type="submission" date="2021-07" db="EMBL/GenBank/DDBJ databases">
        <authorList>
            <person name="Kim M.K."/>
        </authorList>
    </citation>
    <scope>NUCLEOTIDE SEQUENCE [LARGE SCALE GENOMIC DNA]</scope>
    <source>
        <strain evidence="3 4">HLY7-15</strain>
    </source>
</reference>
<comment type="caution">
    <text evidence="3">The sequence shown here is derived from an EMBL/GenBank/DDBJ whole genome shotgun (WGS) entry which is preliminary data.</text>
</comment>
<dbReference type="Proteomes" id="UP000774935">
    <property type="component" value="Unassembled WGS sequence"/>
</dbReference>
<organism evidence="3 4">
    <name type="scientific">Pontibacter populi</name>
    <dbReference type="NCBI Taxonomy" id="890055"/>
    <lineage>
        <taxon>Bacteria</taxon>
        <taxon>Pseudomonadati</taxon>
        <taxon>Bacteroidota</taxon>
        <taxon>Cytophagia</taxon>
        <taxon>Cytophagales</taxon>
        <taxon>Hymenobacteraceae</taxon>
        <taxon>Pontibacter</taxon>
    </lineage>
</organism>
<dbReference type="NCBIfam" id="TIGR04183">
    <property type="entry name" value="Por_Secre_tail"/>
    <property type="match status" value="1"/>
</dbReference>
<dbReference type="PROSITE" id="PS50853">
    <property type="entry name" value="FN3"/>
    <property type="match status" value="1"/>
</dbReference>
<dbReference type="InterPro" id="IPR013783">
    <property type="entry name" value="Ig-like_fold"/>
</dbReference>
<dbReference type="InterPro" id="IPR003431">
    <property type="entry name" value="B-propeller_Phytase"/>
</dbReference>
<dbReference type="EMBL" id="JAHWXQ010000002">
    <property type="protein sequence ID" value="MBW3365003.1"/>
    <property type="molecule type" value="Genomic_DNA"/>
</dbReference>
<sequence>MPKPTLQQHQIHNHFNYSVLLYSLILTVLFCISANAQSVINPKFVSERVVYDSDDPAIWVNKLKPSESLVIGTDKGSDTKGALYVYDLTGKTKTIVKNLKHPNNVDVAYGMLLQGNKKDIVVTTERKSQKLRVFSVPDMTPIDKGGIAVFKGESGSRREPMGIALYERASDGKIYAIVSRKSGPKNGTYLWQYLLEDDGSGNVKGTLVRKFGNYSGTQEIESIAVDDELGYVYYSDERKGVRKYYADPEKGNQELALFANKGFARDQEGISIYKINDGTGYILVSDQAADEFHIYSREGTASNPHNHQLLKVVKVKADASDGSEMINYPLLPHFPKGLFVAMSANKTFHYYSWEDIAGTTLKIQPPDIKTIKAPVLATPLDRAVGVSTFPTLTWKATDGAYSYQVQISAAADFKSIVYDKTGILKTSIPVTGLEDGVTYFWRVRATDSTKVNSKWSASRSFTTIDKTAPGVVNVKALVSISQNPELDSYPNPFAEKINISLTTEESQPMSLLIYDINGRLIDTLFQGQVQEKMRYNFEWAPDLKLASGIYLLKLQTPNYSHSRKIVLSR</sequence>
<dbReference type="InterPro" id="IPR011042">
    <property type="entry name" value="6-blade_b-propeller_TolB-like"/>
</dbReference>
<dbReference type="Pfam" id="PF18962">
    <property type="entry name" value="Por_Secre_tail"/>
    <property type="match status" value="1"/>
</dbReference>
<keyword evidence="4" id="KW-1185">Reference proteome</keyword>
<dbReference type="CDD" id="cd00063">
    <property type="entry name" value="FN3"/>
    <property type="match status" value="1"/>
</dbReference>
<dbReference type="RefSeq" id="WP_199109532.1">
    <property type="nucleotide sequence ID" value="NZ_JAHWXQ010000002.1"/>
</dbReference>
<evidence type="ECO:0000259" key="2">
    <source>
        <dbReference type="PROSITE" id="PS51662"/>
    </source>
</evidence>
<feature type="domain" description="Fibronectin type-III" evidence="1">
    <location>
        <begin position="373"/>
        <end position="466"/>
    </location>
</feature>